<reference evidence="8" key="1">
    <citation type="journal article" date="2019" name="Int. J. Syst. Evol. Microbiol.">
        <title>The Global Catalogue of Microorganisms (GCM) 10K type strain sequencing project: providing services to taxonomists for standard genome sequencing and annotation.</title>
        <authorList>
            <consortium name="The Broad Institute Genomics Platform"/>
            <consortium name="The Broad Institute Genome Sequencing Center for Infectious Disease"/>
            <person name="Wu L."/>
            <person name="Ma J."/>
        </authorList>
    </citation>
    <scope>NUCLEOTIDE SEQUENCE [LARGE SCALE GENOMIC DNA]</scope>
    <source>
        <strain evidence="8">JCM 32105</strain>
    </source>
</reference>
<protein>
    <submittedName>
        <fullName evidence="7">Phytoene desaturase family protein</fullName>
    </submittedName>
</protein>
<dbReference type="NCBIfam" id="TIGR02734">
    <property type="entry name" value="crtI_fam"/>
    <property type="match status" value="1"/>
</dbReference>
<dbReference type="PRINTS" id="PR00419">
    <property type="entry name" value="ADXRDTASE"/>
</dbReference>
<evidence type="ECO:0000256" key="2">
    <source>
        <dbReference type="ARBA" id="ARBA00006046"/>
    </source>
</evidence>
<comment type="pathway">
    <text evidence="1 5">Carotenoid biosynthesis.</text>
</comment>
<gene>
    <name evidence="7" type="primary">crtI</name>
    <name evidence="7" type="ORF">GCM10023093_30940</name>
</gene>
<evidence type="ECO:0000259" key="6">
    <source>
        <dbReference type="Pfam" id="PF01593"/>
    </source>
</evidence>
<sequence length="489" mass="55697">MGRISVIGSGFSGLTAACALARYGHDVTVLEKNDTIGGRARVLREKGFTFDMGPSWYWMPDVFEQFFGRFGKSADQYYELVQLDPGFQMIFGKNDVLKVPARLDDIYATFEQVEKGSADNLKKYLAEARYKYEISMGDLVYKPCFSWREFMNMTVLKHLSRLSLLGSVSGHVRKYFRDERLVALMEFPSLFLGATAHRIPALYSLMNYASLTMGTWYPMGGMGQITEGMASLARKMGVEIHTGCEVTRLEVSGGYCRYVNTKQHRERVDGVIASGDYHAIEERLLEERFRNYDERYWQGRTFAPSCLIFYLGVGKRVKNLIHHNLFFDTSLQRHAGHIYDTPQWPDDPLFYVCCPSKTDVTVAPQGMENLFILMPIAPGLTDTADIREKYFHKLIKRLEDLCEESILPHIIYKKSYCVNDFVKDYYAYKGNAYGLANTLRQTAVLKPSLRNRKVKGLYYTGQLTVPGPGVPPALISGQIAARQLHNTLK</sequence>
<dbReference type="Gene3D" id="3.50.50.60">
    <property type="entry name" value="FAD/NAD(P)-binding domain"/>
    <property type="match status" value="2"/>
</dbReference>
<dbReference type="Pfam" id="PF01593">
    <property type="entry name" value="Amino_oxidase"/>
    <property type="match status" value="1"/>
</dbReference>
<name>A0ABP8NRJ7_9BACT</name>
<proteinExistence type="inferred from homology"/>
<evidence type="ECO:0000313" key="8">
    <source>
        <dbReference type="Proteomes" id="UP001500067"/>
    </source>
</evidence>
<evidence type="ECO:0000313" key="7">
    <source>
        <dbReference type="EMBL" id="GAA4470174.1"/>
    </source>
</evidence>
<keyword evidence="8" id="KW-1185">Reference proteome</keyword>
<dbReference type="PROSITE" id="PS51257">
    <property type="entry name" value="PROKAR_LIPOPROTEIN"/>
    <property type="match status" value="1"/>
</dbReference>
<dbReference type="InterPro" id="IPR002937">
    <property type="entry name" value="Amino_oxidase"/>
</dbReference>
<keyword evidence="3 5" id="KW-0125">Carotenoid biosynthesis</keyword>
<dbReference type="EMBL" id="BAABFA010000024">
    <property type="protein sequence ID" value="GAA4470174.1"/>
    <property type="molecule type" value="Genomic_DNA"/>
</dbReference>
<feature type="domain" description="Amine oxidase" evidence="6">
    <location>
        <begin position="11"/>
        <end position="484"/>
    </location>
</feature>
<evidence type="ECO:0000256" key="4">
    <source>
        <dbReference type="ARBA" id="ARBA00023002"/>
    </source>
</evidence>
<dbReference type="RefSeq" id="WP_345085309.1">
    <property type="nucleotide sequence ID" value="NZ_BAABFA010000024.1"/>
</dbReference>
<keyword evidence="4 5" id="KW-0560">Oxidoreductase</keyword>
<dbReference type="SUPFAM" id="SSF51905">
    <property type="entry name" value="FAD/NAD(P)-binding domain"/>
    <property type="match status" value="1"/>
</dbReference>
<dbReference type="InterPro" id="IPR036188">
    <property type="entry name" value="FAD/NAD-bd_sf"/>
</dbReference>
<comment type="caution">
    <text evidence="7">The sequence shown here is derived from an EMBL/GenBank/DDBJ whole genome shotgun (WGS) entry which is preliminary data.</text>
</comment>
<evidence type="ECO:0000256" key="1">
    <source>
        <dbReference type="ARBA" id="ARBA00004829"/>
    </source>
</evidence>
<accession>A0ABP8NRJ7</accession>
<dbReference type="Proteomes" id="UP001500067">
    <property type="component" value="Unassembled WGS sequence"/>
</dbReference>
<organism evidence="7 8">
    <name type="scientific">Nemorincola caseinilytica</name>
    <dbReference type="NCBI Taxonomy" id="2054315"/>
    <lineage>
        <taxon>Bacteria</taxon>
        <taxon>Pseudomonadati</taxon>
        <taxon>Bacteroidota</taxon>
        <taxon>Chitinophagia</taxon>
        <taxon>Chitinophagales</taxon>
        <taxon>Chitinophagaceae</taxon>
        <taxon>Nemorincola</taxon>
    </lineage>
</organism>
<dbReference type="PANTHER" id="PTHR43734">
    <property type="entry name" value="PHYTOENE DESATURASE"/>
    <property type="match status" value="1"/>
</dbReference>
<comment type="similarity">
    <text evidence="2 5">Belongs to the carotenoid/retinoid oxidoreductase family.</text>
</comment>
<evidence type="ECO:0000256" key="3">
    <source>
        <dbReference type="ARBA" id="ARBA00022746"/>
    </source>
</evidence>
<dbReference type="PANTHER" id="PTHR43734:SF1">
    <property type="entry name" value="PHYTOENE DESATURASE"/>
    <property type="match status" value="1"/>
</dbReference>
<evidence type="ECO:0000256" key="5">
    <source>
        <dbReference type="RuleBase" id="RU362075"/>
    </source>
</evidence>
<dbReference type="InterPro" id="IPR014105">
    <property type="entry name" value="Carotenoid/retinoid_OxRdtase"/>
</dbReference>